<dbReference type="GO" id="GO:0048786">
    <property type="term" value="C:presynaptic active zone"/>
    <property type="evidence" value="ECO:0007669"/>
    <property type="project" value="TreeGrafter"/>
</dbReference>
<dbReference type="InterPro" id="IPR037621">
    <property type="entry name" value="LIP-1_SAM_2"/>
</dbReference>
<feature type="region of interest" description="Disordered" evidence="5">
    <location>
        <begin position="580"/>
        <end position="619"/>
    </location>
</feature>
<evidence type="ECO:0000313" key="8">
    <source>
        <dbReference type="Proteomes" id="UP001430953"/>
    </source>
</evidence>
<feature type="coiled-coil region" evidence="4">
    <location>
        <begin position="683"/>
        <end position="724"/>
    </location>
</feature>
<dbReference type="InterPro" id="IPR029515">
    <property type="entry name" value="Liprin"/>
</dbReference>
<feature type="domain" description="SAM" evidence="6">
    <location>
        <begin position="1100"/>
        <end position="1156"/>
    </location>
</feature>
<dbReference type="InterPro" id="IPR037622">
    <property type="entry name" value="LIP-1_SAM_3"/>
</dbReference>
<feature type="region of interest" description="Disordered" evidence="5">
    <location>
        <begin position="729"/>
        <end position="755"/>
    </location>
</feature>
<evidence type="ECO:0000256" key="3">
    <source>
        <dbReference type="ARBA" id="ARBA00023054"/>
    </source>
</evidence>
<keyword evidence="2" id="KW-0677">Repeat</keyword>
<feature type="domain" description="SAM" evidence="6">
    <location>
        <begin position="1180"/>
        <end position="1249"/>
    </location>
</feature>
<proteinExistence type="inferred from homology"/>
<feature type="compositionally biased region" description="Polar residues" evidence="5">
    <location>
        <begin position="272"/>
        <end position="282"/>
    </location>
</feature>
<feature type="compositionally biased region" description="Basic and acidic residues" evidence="5">
    <location>
        <begin position="209"/>
        <end position="219"/>
    </location>
</feature>
<feature type="coiled-coil region" evidence="4">
    <location>
        <begin position="307"/>
        <end position="487"/>
    </location>
</feature>
<feature type="compositionally biased region" description="Polar residues" evidence="5">
    <location>
        <begin position="787"/>
        <end position="800"/>
    </location>
</feature>
<evidence type="ECO:0000259" key="6">
    <source>
        <dbReference type="PROSITE" id="PS50105"/>
    </source>
</evidence>
<feature type="compositionally biased region" description="Basic and acidic residues" evidence="5">
    <location>
        <begin position="803"/>
        <end position="813"/>
    </location>
</feature>
<sequence length="1262" mass="142335">MWNMMCDVMPTIAEDSMSQRSSQFSGEDGNIEQLMVQMLDERDKMMESIREHQERLQEMEARLGEVEKERDALNRQLNANIPQEFSQLTKELAVARDSILEKEEEISELKAERNNTRLLLEHLECLVSRHERSLRMTVVKRQAVAQSGVSSEVEVLKALKSLFEHHKALDEKVRERLRVALERNTSLEEELAHTKEEFQQYKVSGHPSKALDDRPKENGQAEESQQQNKNETEQAASQQQPQQQQYQQHQLQQQQQQLQQSIQKPGTRKSTEVGNRLSNGSLDLTEQDSAVRVIDLQATLDKQSSELSTWQRRVAELSGRVAELEETLSKTQKDLLKAQEAGLKLQRDLRENVAQKEDQEERIATLEKRYLNAQRESTSLHDLNEKLEQELQHKKAQLKLQEEKIAAIQEKLELAEQKLAQYAKLPEMEEQLKQRMEALTQVRRPNQQAQERHGSAEDRIQRLEAQLEEKNAEVMRVNQRLKMNEEHNTRLSTTVDKLLSESNERLQVHLKERMHALEEKNALTQELEKLRKVAEDLQNEKADIVKELGKARLEIDNVKRQMLQQEIAFNIQQTDALTRSLSPNAVDPGSFSRSASHSSFDTHSLPRRGGKRSMEDDSSKNYVARTLAEQEWEKLQQAHVLANVQQAFDVSSDAEGDGDNESIFSCTADVISPTGHTDAQTLALMLQEQLDAINKEIRLIQEEKQSTEARAEELESRVGSLEHMNLLARGRSLERTSPPLSGRSTPKSHHSPNRDYLHKYHTVSNHAPASMSPAHLHQYAASLASPGQLSESLPASQLQLSGEELHSVSERDSTGMGSGGSDAASPLTARSLRLERVVQALAHSQEELRSRHGQHNNGALNSGTPPSPLSSRHSSQDSLHKNNFSSVGLPIGQLSTSHLHIQSTMSPATAAAVAAAQKKKGIKSSLGRFFSKKEKIKGKDTPMPGDVPGMGGASTPADPDYGDNVCVAGTLGSKSDFDRRKKKSMLDSSRHELLAEAMKAGTPFALWNGPTVVAWLELWVGMPTWYVAACRANVKSGAIMSALSDTEIQREIGISNPLHRLKLRLAIQEMVSLTSPSAPKTSRTTLAFGDMNHEWIGNVWLPSLGLPQYRSTFMECLVDARMLDHLTKKDLRGQLRMVDSFHRTSLQYGISCLKRLNYDRHQLEERRRIAESTNMDVLVWSNDRVIRWVQSIGLKEYGNNLLESGVHGALIALDESFDANSFALTLQIPTQNTQARQLLEMEFSNLLSMATERRLDENSMKS</sequence>
<name>A0AAW2ED25_9HYME</name>
<protein>
    <recommendedName>
        <fullName evidence="6">SAM domain-containing protein</fullName>
    </recommendedName>
</protein>
<dbReference type="CDD" id="cd09565">
    <property type="entry name" value="SAM_liprin-alpha1_2_3_4_repeat2"/>
    <property type="match status" value="1"/>
</dbReference>
<feature type="coiled-coil region" evidence="4">
    <location>
        <begin position="35"/>
        <end position="126"/>
    </location>
</feature>
<dbReference type="AlphaFoldDB" id="A0AAW2ED25"/>
<accession>A0AAW2ED25</accession>
<organism evidence="7 8">
    <name type="scientific">Cardiocondyla obscurior</name>
    <dbReference type="NCBI Taxonomy" id="286306"/>
    <lineage>
        <taxon>Eukaryota</taxon>
        <taxon>Metazoa</taxon>
        <taxon>Ecdysozoa</taxon>
        <taxon>Arthropoda</taxon>
        <taxon>Hexapoda</taxon>
        <taxon>Insecta</taxon>
        <taxon>Pterygota</taxon>
        <taxon>Neoptera</taxon>
        <taxon>Endopterygota</taxon>
        <taxon>Hymenoptera</taxon>
        <taxon>Apocrita</taxon>
        <taxon>Aculeata</taxon>
        <taxon>Formicoidea</taxon>
        <taxon>Formicidae</taxon>
        <taxon>Myrmicinae</taxon>
        <taxon>Cardiocondyla</taxon>
    </lineage>
</organism>
<comment type="caution">
    <text evidence="7">The sequence shown here is derived from an EMBL/GenBank/DDBJ whole genome shotgun (WGS) entry which is preliminary data.</text>
</comment>
<feature type="compositionally biased region" description="Polar residues" evidence="5">
    <location>
        <begin position="855"/>
        <end position="873"/>
    </location>
</feature>
<dbReference type="PROSITE" id="PS50105">
    <property type="entry name" value="SAM_DOMAIN"/>
    <property type="match status" value="3"/>
</dbReference>
<feature type="coiled-coil region" evidence="4">
    <location>
        <begin position="513"/>
        <end position="561"/>
    </location>
</feature>
<evidence type="ECO:0000256" key="1">
    <source>
        <dbReference type="ARBA" id="ARBA00007026"/>
    </source>
</evidence>
<dbReference type="InterPro" id="IPR037620">
    <property type="entry name" value="LIP-1_SAM_1"/>
</dbReference>
<dbReference type="SMART" id="SM00454">
    <property type="entry name" value="SAM"/>
    <property type="match status" value="3"/>
</dbReference>
<dbReference type="EMBL" id="JADYXP020000026">
    <property type="protein sequence ID" value="KAL0100264.1"/>
    <property type="molecule type" value="Genomic_DNA"/>
</dbReference>
<evidence type="ECO:0000256" key="5">
    <source>
        <dbReference type="SAM" id="MobiDB-lite"/>
    </source>
</evidence>
<reference evidence="7 8" key="1">
    <citation type="submission" date="2023-03" db="EMBL/GenBank/DDBJ databases">
        <title>High recombination rates correlate with genetic variation in Cardiocondyla obscurior ants.</title>
        <authorList>
            <person name="Errbii M."/>
        </authorList>
    </citation>
    <scope>NUCLEOTIDE SEQUENCE [LARGE SCALE GENOMIC DNA]</scope>
    <source>
        <strain evidence="7">Alpha-2009</strain>
        <tissue evidence="7">Whole body</tissue>
    </source>
</reference>
<feature type="compositionally biased region" description="Low complexity" evidence="5">
    <location>
        <begin position="590"/>
        <end position="603"/>
    </location>
</feature>
<feature type="domain" description="SAM" evidence="6">
    <location>
        <begin position="1007"/>
        <end position="1073"/>
    </location>
</feature>
<comment type="similarity">
    <text evidence="1">Belongs to the liprin family. Liprin-alpha subfamily.</text>
</comment>
<dbReference type="Gene3D" id="1.10.150.50">
    <property type="entry name" value="Transcription Factor, Ets-1"/>
    <property type="match status" value="3"/>
</dbReference>
<feature type="region of interest" description="Disordered" evidence="5">
    <location>
        <begin position="845"/>
        <end position="884"/>
    </location>
</feature>
<evidence type="ECO:0000256" key="2">
    <source>
        <dbReference type="ARBA" id="ARBA00022737"/>
    </source>
</evidence>
<dbReference type="PANTHER" id="PTHR12587:SF20">
    <property type="entry name" value="LIPRIN-ALPHA, ISOFORM E"/>
    <property type="match status" value="1"/>
</dbReference>
<dbReference type="GO" id="GO:0005737">
    <property type="term" value="C:cytoplasm"/>
    <property type="evidence" value="ECO:0007669"/>
    <property type="project" value="UniProtKB-ARBA"/>
</dbReference>
<keyword evidence="8" id="KW-1185">Reference proteome</keyword>
<dbReference type="Pfam" id="PF00536">
    <property type="entry name" value="SAM_1"/>
    <property type="match status" value="2"/>
</dbReference>
<evidence type="ECO:0000256" key="4">
    <source>
        <dbReference type="SAM" id="Coils"/>
    </source>
</evidence>
<evidence type="ECO:0000313" key="7">
    <source>
        <dbReference type="EMBL" id="KAL0100264.1"/>
    </source>
</evidence>
<dbReference type="Proteomes" id="UP001430953">
    <property type="component" value="Unassembled WGS sequence"/>
</dbReference>
<gene>
    <name evidence="7" type="ORF">PUN28_019571</name>
</gene>
<dbReference type="Pfam" id="PF07647">
    <property type="entry name" value="SAM_2"/>
    <property type="match status" value="1"/>
</dbReference>
<feature type="region of interest" description="Disordered" evidence="5">
    <location>
        <begin position="197"/>
        <end position="282"/>
    </location>
</feature>
<dbReference type="InterPro" id="IPR013761">
    <property type="entry name" value="SAM/pointed_sf"/>
</dbReference>
<dbReference type="InterPro" id="IPR001660">
    <property type="entry name" value="SAM"/>
</dbReference>
<dbReference type="CDD" id="cd09568">
    <property type="entry name" value="SAM_liprin-alpha1_2_3_4_repeat3"/>
    <property type="match status" value="1"/>
</dbReference>
<dbReference type="PANTHER" id="PTHR12587">
    <property type="entry name" value="LAR INTERACTING PROTEIN LIP -RELATED PROTEIN"/>
    <property type="match status" value="1"/>
</dbReference>
<dbReference type="InterPro" id="IPR057892">
    <property type="entry name" value="LIP-1_CC2"/>
</dbReference>
<dbReference type="FunFam" id="1.10.150.50:FF:000004">
    <property type="entry name" value="PTPRF interacting protein alpha 1"/>
    <property type="match status" value="1"/>
</dbReference>
<dbReference type="SUPFAM" id="SSF47769">
    <property type="entry name" value="SAM/Pointed domain"/>
    <property type="match status" value="3"/>
</dbReference>
<dbReference type="FunFam" id="1.10.150.50:FF:000002">
    <property type="entry name" value="PTPRF interacting protein alpha 1"/>
    <property type="match status" value="1"/>
</dbReference>
<feature type="compositionally biased region" description="Low complexity" evidence="5">
    <location>
        <begin position="234"/>
        <end position="263"/>
    </location>
</feature>
<keyword evidence="3 4" id="KW-0175">Coiled coil</keyword>
<feature type="region of interest" description="Disordered" evidence="5">
    <location>
        <begin position="787"/>
        <end position="826"/>
    </location>
</feature>
<dbReference type="CDD" id="cd09562">
    <property type="entry name" value="SAM_liprin-alpha1_2_3_4_repeat1"/>
    <property type="match status" value="1"/>
</dbReference>
<dbReference type="Pfam" id="PF25526">
    <property type="entry name" value="LIP-1"/>
    <property type="match status" value="1"/>
</dbReference>
<dbReference type="GO" id="GO:0050808">
    <property type="term" value="P:synapse organization"/>
    <property type="evidence" value="ECO:0007669"/>
    <property type="project" value="TreeGrafter"/>
</dbReference>